<comment type="caution">
    <text evidence="3">The sequence shown here is derived from an EMBL/GenBank/DDBJ whole genome shotgun (WGS) entry which is preliminary data.</text>
</comment>
<proteinExistence type="predicted"/>
<feature type="transmembrane region" description="Helical" evidence="2">
    <location>
        <begin position="68"/>
        <end position="86"/>
    </location>
</feature>
<evidence type="ECO:0000256" key="2">
    <source>
        <dbReference type="SAM" id="Phobius"/>
    </source>
</evidence>
<dbReference type="Proteomes" id="UP001224890">
    <property type="component" value="Unassembled WGS sequence"/>
</dbReference>
<feature type="region of interest" description="Disordered" evidence="1">
    <location>
        <begin position="1"/>
        <end position="29"/>
    </location>
</feature>
<keyword evidence="2" id="KW-1133">Transmembrane helix</keyword>
<feature type="compositionally biased region" description="Basic and acidic residues" evidence="1">
    <location>
        <begin position="15"/>
        <end position="29"/>
    </location>
</feature>
<keyword evidence="4" id="KW-1185">Reference proteome</keyword>
<dbReference type="AlphaFoldDB" id="A0AAJ0AL93"/>
<feature type="compositionally biased region" description="Basic and acidic residues" evidence="1">
    <location>
        <begin position="217"/>
        <end position="271"/>
    </location>
</feature>
<evidence type="ECO:0000313" key="4">
    <source>
        <dbReference type="Proteomes" id="UP001224890"/>
    </source>
</evidence>
<keyword evidence="2" id="KW-0812">Transmembrane</keyword>
<feature type="compositionally biased region" description="Basic and acidic residues" evidence="1">
    <location>
        <begin position="184"/>
        <end position="195"/>
    </location>
</feature>
<evidence type="ECO:0000256" key="1">
    <source>
        <dbReference type="SAM" id="MobiDB-lite"/>
    </source>
</evidence>
<gene>
    <name evidence="3" type="ORF">BDP55DRAFT_715187</name>
</gene>
<sequence>MRKMNTYKPSIFSPRKKDTPPLHHTHSQDHSRFYTAHSHSFLIPITSVFPTTPIQPDLKMHIPTFGQVATIGMAFFAAAALAAPIAEPLDTDIVERSNELAVSSDALTTPVLTSQDVSIDLLDTLTDFLTNQARGEGLAFTAVSALEQRNSKKKCKRTNNKGYCTDSDDDKKDKKKKQCKRNKKGDCSDSDDDKKDKKKKKQCKRNKKGDCSDDEDEKKKGNQKDDKKSDNKYDDKKNDDKKNDDKNDDKKNDDKKNDDNKNGKDNKGGYY</sequence>
<reference evidence="3" key="1">
    <citation type="submission" date="2021-06" db="EMBL/GenBank/DDBJ databases">
        <title>Comparative genomics, transcriptomics and evolutionary studies reveal genomic signatures of adaptation to plant cell wall in hemibiotrophic fungi.</title>
        <authorList>
            <consortium name="DOE Joint Genome Institute"/>
            <person name="Baroncelli R."/>
            <person name="Diaz J.F."/>
            <person name="Benocci T."/>
            <person name="Peng M."/>
            <person name="Battaglia E."/>
            <person name="Haridas S."/>
            <person name="Andreopoulos W."/>
            <person name="Labutti K."/>
            <person name="Pangilinan J."/>
            <person name="Floch G.L."/>
            <person name="Makela M.R."/>
            <person name="Henrissat B."/>
            <person name="Grigoriev I.V."/>
            <person name="Crouch J.A."/>
            <person name="De Vries R.P."/>
            <person name="Sukno S.A."/>
            <person name="Thon M.R."/>
        </authorList>
    </citation>
    <scope>NUCLEOTIDE SEQUENCE</scope>
    <source>
        <strain evidence="3">CBS 193.32</strain>
    </source>
</reference>
<organism evidence="3 4">
    <name type="scientific">Colletotrichum godetiae</name>
    <dbReference type="NCBI Taxonomy" id="1209918"/>
    <lineage>
        <taxon>Eukaryota</taxon>
        <taxon>Fungi</taxon>
        <taxon>Dikarya</taxon>
        <taxon>Ascomycota</taxon>
        <taxon>Pezizomycotina</taxon>
        <taxon>Sordariomycetes</taxon>
        <taxon>Hypocreomycetidae</taxon>
        <taxon>Glomerellales</taxon>
        <taxon>Glomerellaceae</taxon>
        <taxon>Colletotrichum</taxon>
        <taxon>Colletotrichum acutatum species complex</taxon>
    </lineage>
</organism>
<dbReference type="EMBL" id="JAHMHR010000019">
    <property type="protein sequence ID" value="KAK1675975.1"/>
    <property type="molecule type" value="Genomic_DNA"/>
</dbReference>
<dbReference type="GeneID" id="85462822"/>
<feature type="region of interest" description="Disordered" evidence="1">
    <location>
        <begin position="164"/>
        <end position="271"/>
    </location>
</feature>
<feature type="compositionally biased region" description="Basic residues" evidence="1">
    <location>
        <begin position="196"/>
        <end position="207"/>
    </location>
</feature>
<protein>
    <submittedName>
        <fullName evidence="3">Uncharacterized protein</fullName>
    </submittedName>
</protein>
<dbReference type="RefSeq" id="XP_060429978.1">
    <property type="nucleotide sequence ID" value="XM_060578296.1"/>
</dbReference>
<accession>A0AAJ0AL93</accession>
<keyword evidence="2" id="KW-0472">Membrane</keyword>
<feature type="compositionally biased region" description="Basic residues" evidence="1">
    <location>
        <begin position="173"/>
        <end position="183"/>
    </location>
</feature>
<evidence type="ECO:0000313" key="3">
    <source>
        <dbReference type="EMBL" id="KAK1675975.1"/>
    </source>
</evidence>
<name>A0AAJ0AL93_9PEZI</name>